<dbReference type="Gene3D" id="6.10.340.10">
    <property type="match status" value="1"/>
</dbReference>
<evidence type="ECO:0000256" key="9">
    <source>
        <dbReference type="ARBA" id="ARBA00022989"/>
    </source>
</evidence>
<keyword evidence="4" id="KW-1003">Cell membrane</keyword>
<dbReference type="CDD" id="cd00082">
    <property type="entry name" value="HisKA"/>
    <property type="match status" value="1"/>
</dbReference>
<evidence type="ECO:0000256" key="12">
    <source>
        <dbReference type="SAM" id="Coils"/>
    </source>
</evidence>
<keyword evidence="12" id="KW-0175">Coiled coil</keyword>
<dbReference type="Pfam" id="PF02518">
    <property type="entry name" value="HATPase_c"/>
    <property type="match status" value="1"/>
</dbReference>
<evidence type="ECO:0000259" key="15">
    <source>
        <dbReference type="PROSITE" id="PS50885"/>
    </source>
</evidence>
<evidence type="ECO:0000256" key="2">
    <source>
        <dbReference type="ARBA" id="ARBA00004651"/>
    </source>
</evidence>
<dbReference type="Pfam" id="PF02743">
    <property type="entry name" value="dCache_1"/>
    <property type="match status" value="1"/>
</dbReference>
<keyword evidence="10" id="KW-0902">Two-component regulatory system</keyword>
<reference evidence="16 17" key="1">
    <citation type="submission" date="2021-08" db="EMBL/GenBank/DDBJ databases">
        <title>Draft genome sequence of Spirulina subsalsa with high tolerance to salinity and hype-accumulation of phycocyanin.</title>
        <authorList>
            <person name="Pei H."/>
            <person name="Jiang L."/>
        </authorList>
    </citation>
    <scope>NUCLEOTIDE SEQUENCE [LARGE SCALE GENOMIC DNA]</scope>
    <source>
        <strain evidence="16 17">FACHB-351</strain>
    </source>
</reference>
<dbReference type="PANTHER" id="PTHR43065">
    <property type="entry name" value="SENSOR HISTIDINE KINASE"/>
    <property type="match status" value="1"/>
</dbReference>
<keyword evidence="11 13" id="KW-0472">Membrane</keyword>
<dbReference type="InterPro" id="IPR004358">
    <property type="entry name" value="Sig_transdc_His_kin-like_C"/>
</dbReference>
<evidence type="ECO:0000256" key="10">
    <source>
        <dbReference type="ARBA" id="ARBA00023012"/>
    </source>
</evidence>
<dbReference type="SMART" id="SM00388">
    <property type="entry name" value="HisKA"/>
    <property type="match status" value="1"/>
</dbReference>
<keyword evidence="9 13" id="KW-1133">Transmembrane helix</keyword>
<dbReference type="Proteomes" id="UP001526426">
    <property type="component" value="Unassembled WGS sequence"/>
</dbReference>
<evidence type="ECO:0000313" key="16">
    <source>
        <dbReference type="EMBL" id="MCW6036511.1"/>
    </source>
</evidence>
<keyword evidence="6" id="KW-0808">Transferase</keyword>
<dbReference type="InterPro" id="IPR003661">
    <property type="entry name" value="HisK_dim/P_dom"/>
</dbReference>
<dbReference type="PANTHER" id="PTHR43065:SF50">
    <property type="entry name" value="HISTIDINE KINASE"/>
    <property type="match status" value="1"/>
</dbReference>
<dbReference type="SMART" id="SM00304">
    <property type="entry name" value="HAMP"/>
    <property type="match status" value="1"/>
</dbReference>
<accession>A0ABT3L4S6</accession>
<evidence type="ECO:0000259" key="14">
    <source>
        <dbReference type="PROSITE" id="PS50109"/>
    </source>
</evidence>
<evidence type="ECO:0000313" key="17">
    <source>
        <dbReference type="Proteomes" id="UP001526426"/>
    </source>
</evidence>
<comment type="caution">
    <text evidence="16">The sequence shown here is derived from an EMBL/GenBank/DDBJ whole genome shotgun (WGS) entry which is preliminary data.</text>
</comment>
<feature type="transmembrane region" description="Helical" evidence="13">
    <location>
        <begin position="357"/>
        <end position="376"/>
    </location>
</feature>
<evidence type="ECO:0000256" key="4">
    <source>
        <dbReference type="ARBA" id="ARBA00022475"/>
    </source>
</evidence>
<dbReference type="SUPFAM" id="SSF47384">
    <property type="entry name" value="Homodimeric domain of signal transducing histidine kinase"/>
    <property type="match status" value="1"/>
</dbReference>
<sequence>MMQTSPFFLSLRRKIPLSWLLTVPLVVQVTLAVTLTGWLAIRNTQEAVRDLANQLGTERMARVEEYLINYLNTPHRVNQININAVRSGQLDIQDPSSRERQFYDLLTLFPEIGNVAFAGVDGSFTAVQYEDETRSERVLQMADLLTQSMITYGLDEMGRRTSLLSSRANFDVRTREWYQETLQQTTQEQPQAVWNPIFNLFGNPRILVLPVSELLYDNGEFIGMVSARLYLSDVDEFLAQLDLGQGGKVFIMERDGSLVASSVPDTVTVETSEGRQRVKAEDSDHELMQEVGLLMRDRLSLLDSRPSQSAPDLAINHEEQFIQILPFAEEPGLDWFIVVAVPKSEVFGQIQANSRNTILLCVAGLILAIGFGYYMARRIAQPILALSQTSLAIADDTQSLKNPDNQGLQPLPPSPIQELDRVAHSFNQMTTILQDAFQRLENTNSELEQRVGERTSELTQALANLKTAQMQLIQAEKMSSLEQLVGGIAHEINNPVNFIYGNIQHTEEYANSLLSIIQEYQRTYPKPPPELLEHLEDADLDFVQEDLPKLLYSMRVGSERIKTIVAALRIFARLDEAGFKDTPLQEGLDSTLAILTNQLKANEKRPEIQIIKDYQPIPLVECDPGQINQVFLQIITNAIEAFNELEVNEPTLWINTLATEQDVMIQIADNGGGIPEEIQGKIFDPFFTTKPVGHGTGLGLAISYQIVVEQHGGNLTVDSTSDQGTKFTITLPRKT</sequence>
<feature type="domain" description="Histidine kinase" evidence="14">
    <location>
        <begin position="487"/>
        <end position="735"/>
    </location>
</feature>
<dbReference type="Gene3D" id="3.30.565.10">
    <property type="entry name" value="Histidine kinase-like ATPase, C-terminal domain"/>
    <property type="match status" value="1"/>
</dbReference>
<dbReference type="InterPro" id="IPR036890">
    <property type="entry name" value="HATPase_C_sf"/>
</dbReference>
<feature type="coiled-coil region" evidence="12">
    <location>
        <begin position="430"/>
        <end position="478"/>
    </location>
</feature>
<comment type="subcellular location">
    <subcellularLocation>
        <location evidence="2">Cell membrane</location>
        <topology evidence="2">Multi-pass membrane protein</topology>
    </subcellularLocation>
</comment>
<evidence type="ECO:0000256" key="1">
    <source>
        <dbReference type="ARBA" id="ARBA00000085"/>
    </source>
</evidence>
<comment type="catalytic activity">
    <reaction evidence="1">
        <text>ATP + protein L-histidine = ADP + protein N-phospho-L-histidine.</text>
        <dbReference type="EC" id="2.7.13.3"/>
    </reaction>
</comment>
<dbReference type="PROSITE" id="PS50885">
    <property type="entry name" value="HAMP"/>
    <property type="match status" value="1"/>
</dbReference>
<dbReference type="SUPFAM" id="SSF55874">
    <property type="entry name" value="ATPase domain of HSP90 chaperone/DNA topoisomerase II/histidine kinase"/>
    <property type="match status" value="1"/>
</dbReference>
<evidence type="ECO:0000256" key="7">
    <source>
        <dbReference type="ARBA" id="ARBA00022692"/>
    </source>
</evidence>
<feature type="domain" description="HAMP" evidence="15">
    <location>
        <begin position="377"/>
        <end position="438"/>
    </location>
</feature>
<dbReference type="InterPro" id="IPR003660">
    <property type="entry name" value="HAMP_dom"/>
</dbReference>
<evidence type="ECO:0000256" key="5">
    <source>
        <dbReference type="ARBA" id="ARBA00022553"/>
    </source>
</evidence>
<evidence type="ECO:0000256" key="6">
    <source>
        <dbReference type="ARBA" id="ARBA00022679"/>
    </source>
</evidence>
<keyword evidence="8" id="KW-0418">Kinase</keyword>
<name>A0ABT3L4S6_9CYAN</name>
<evidence type="ECO:0000256" key="8">
    <source>
        <dbReference type="ARBA" id="ARBA00022777"/>
    </source>
</evidence>
<dbReference type="EC" id="2.7.13.3" evidence="3"/>
<dbReference type="SMART" id="SM00387">
    <property type="entry name" value="HATPase_c"/>
    <property type="match status" value="1"/>
</dbReference>
<keyword evidence="7 13" id="KW-0812">Transmembrane</keyword>
<keyword evidence="17" id="KW-1185">Reference proteome</keyword>
<dbReference type="Pfam" id="PF00672">
    <property type="entry name" value="HAMP"/>
    <property type="match status" value="1"/>
</dbReference>
<dbReference type="Gene3D" id="3.30.450.20">
    <property type="entry name" value="PAS domain"/>
    <property type="match status" value="1"/>
</dbReference>
<evidence type="ECO:0000256" key="13">
    <source>
        <dbReference type="SAM" id="Phobius"/>
    </source>
</evidence>
<evidence type="ECO:0000256" key="11">
    <source>
        <dbReference type="ARBA" id="ARBA00023136"/>
    </source>
</evidence>
<dbReference type="InterPro" id="IPR005467">
    <property type="entry name" value="His_kinase_dom"/>
</dbReference>
<dbReference type="EMBL" id="JAIHOM010000038">
    <property type="protein sequence ID" value="MCW6036511.1"/>
    <property type="molecule type" value="Genomic_DNA"/>
</dbReference>
<gene>
    <name evidence="16" type="ORF">K4A83_09560</name>
</gene>
<dbReference type="InterPro" id="IPR036097">
    <property type="entry name" value="HisK_dim/P_sf"/>
</dbReference>
<organism evidence="16 17">
    <name type="scientific">Spirulina subsalsa FACHB-351</name>
    <dbReference type="NCBI Taxonomy" id="234711"/>
    <lineage>
        <taxon>Bacteria</taxon>
        <taxon>Bacillati</taxon>
        <taxon>Cyanobacteriota</taxon>
        <taxon>Cyanophyceae</taxon>
        <taxon>Spirulinales</taxon>
        <taxon>Spirulinaceae</taxon>
        <taxon>Spirulina</taxon>
    </lineage>
</organism>
<dbReference type="Gene3D" id="1.10.287.130">
    <property type="match status" value="1"/>
</dbReference>
<protein>
    <recommendedName>
        <fullName evidence="3">histidine kinase</fullName>
        <ecNumber evidence="3">2.7.13.3</ecNumber>
    </recommendedName>
</protein>
<dbReference type="PROSITE" id="PS50109">
    <property type="entry name" value="HIS_KIN"/>
    <property type="match status" value="1"/>
</dbReference>
<proteinExistence type="predicted"/>
<dbReference type="InterPro" id="IPR003594">
    <property type="entry name" value="HATPase_dom"/>
</dbReference>
<keyword evidence="5" id="KW-0597">Phosphoprotein</keyword>
<dbReference type="InterPro" id="IPR033479">
    <property type="entry name" value="dCache_1"/>
</dbReference>
<evidence type="ECO:0000256" key="3">
    <source>
        <dbReference type="ARBA" id="ARBA00012438"/>
    </source>
</evidence>
<dbReference type="PRINTS" id="PR00344">
    <property type="entry name" value="BCTRLSENSOR"/>
</dbReference>